<evidence type="ECO:0000256" key="6">
    <source>
        <dbReference type="ARBA" id="ARBA00023170"/>
    </source>
</evidence>
<organism>
    <name type="scientific">Culex quinquefasciatus</name>
    <name type="common">Southern house mosquito</name>
    <name type="synonym">Culex pungens</name>
    <dbReference type="NCBI Taxonomy" id="7176"/>
    <lineage>
        <taxon>Eukaryota</taxon>
        <taxon>Metazoa</taxon>
        <taxon>Ecdysozoa</taxon>
        <taxon>Arthropoda</taxon>
        <taxon>Hexapoda</taxon>
        <taxon>Insecta</taxon>
        <taxon>Pterygota</taxon>
        <taxon>Neoptera</taxon>
        <taxon>Endopterygota</taxon>
        <taxon>Diptera</taxon>
        <taxon>Nematocera</taxon>
        <taxon>Culicoidea</taxon>
        <taxon>Culicidae</taxon>
        <taxon>Culicinae</taxon>
        <taxon>Culicini</taxon>
        <taxon>Culex</taxon>
        <taxon>Culex</taxon>
    </lineage>
</organism>
<dbReference type="OMA" id="WAHYESE"/>
<evidence type="ECO:0000256" key="1">
    <source>
        <dbReference type="ARBA" id="ARBA00004651"/>
    </source>
</evidence>
<name>B0XDX0_CULQU</name>
<dbReference type="EMBL" id="DS232789">
    <property type="protein sequence ID" value="EDS45677.1"/>
    <property type="molecule type" value="Genomic_DNA"/>
</dbReference>
<reference evidence="9" key="1">
    <citation type="submission" date="2007-03" db="EMBL/GenBank/DDBJ databases">
        <title>Annotation of Culex pipiens quinquefasciatus.</title>
        <authorList>
            <consortium name="The Broad Institute Genome Sequencing Platform"/>
            <person name="Atkinson P.W."/>
            <person name="Hemingway J."/>
            <person name="Christensen B.M."/>
            <person name="Higgs S."/>
            <person name="Kodira C."/>
            <person name="Hannick L."/>
            <person name="Megy K."/>
            <person name="O'Leary S."/>
            <person name="Pearson M."/>
            <person name="Haas B.J."/>
            <person name="Mauceli E."/>
            <person name="Wortman J.R."/>
            <person name="Lee N.H."/>
            <person name="Guigo R."/>
            <person name="Stanke M."/>
            <person name="Alvarado L."/>
            <person name="Amedeo P."/>
            <person name="Antoine C.H."/>
            <person name="Arensburger P."/>
            <person name="Bidwell S.L."/>
            <person name="Crawford M."/>
            <person name="Camaro F."/>
            <person name="Devon K."/>
            <person name="Engels R."/>
            <person name="Hammond M."/>
            <person name="Howarth C."/>
            <person name="Koehrsen M."/>
            <person name="Lawson D."/>
            <person name="Montgomery P."/>
            <person name="Nene V."/>
            <person name="Nusbaum C."/>
            <person name="Puiu D."/>
            <person name="Romero-Severson J."/>
            <person name="Severson D.W."/>
            <person name="Shumway M."/>
            <person name="Sisk P."/>
            <person name="Stolte C."/>
            <person name="Zeng Q."/>
            <person name="Eisenstadt E."/>
            <person name="Fraser-Liggett C."/>
            <person name="Strausberg R."/>
            <person name="Galagan J."/>
            <person name="Birren B."/>
            <person name="Collins F.H."/>
        </authorList>
    </citation>
    <scope>NUCLEOTIDE SEQUENCE [LARGE SCALE GENOMIC DNA]</scope>
    <source>
        <strain evidence="9">JHB</strain>
    </source>
</reference>
<keyword evidence="3 8" id="KW-0812">Transmembrane</keyword>
<dbReference type="GO" id="GO:0005886">
    <property type="term" value="C:plasma membrane"/>
    <property type="evidence" value="ECO:0007669"/>
    <property type="project" value="UniProtKB-SubCell"/>
</dbReference>
<protein>
    <recommendedName>
        <fullName evidence="12">Ionotropic glutamate receptor C-terminal domain-containing protein</fullName>
    </recommendedName>
</protein>
<dbReference type="PANTHER" id="PTHR42643:SF30">
    <property type="entry name" value="IONOTROPIC RECEPTOR 40A-RELATED"/>
    <property type="match status" value="1"/>
</dbReference>
<dbReference type="VEuPathDB" id="VectorBase:CPIJ017330"/>
<evidence type="ECO:0000256" key="4">
    <source>
        <dbReference type="ARBA" id="ARBA00022989"/>
    </source>
</evidence>
<proteinExistence type="predicted"/>
<keyword evidence="5 8" id="KW-0472">Membrane</keyword>
<dbReference type="InParanoid" id="B0XDX0"/>
<keyword evidence="7" id="KW-0325">Glycoprotein</keyword>
<evidence type="ECO:0000256" key="7">
    <source>
        <dbReference type="ARBA" id="ARBA00023180"/>
    </source>
</evidence>
<dbReference type="AlphaFoldDB" id="B0XDX0"/>
<evidence type="ECO:0000256" key="5">
    <source>
        <dbReference type="ARBA" id="ARBA00023136"/>
    </source>
</evidence>
<sequence>MIRVTQAPWSKGLYVYRRNKQDAVDFFPGAYLHSFSWYGKYYFNIMLRCSGLAKNSLEIKPLVQLLRPDCPTLEVFVNIIDDGFLEQTLKFVEQNEALPVKITSTPRDFYYLSKVPTACGLLLLDGLPRTKRIVDSESLMQTVAVVSNETFASLNGFLEHPYLLYLLYDVEDPLFRYYDRFRGRLIESMALSGNPFLQIEKDVMGMSIGLSIYNKKDIFLIEHIASEINATLSYGTNNLINIQVIIYEDVNALFALEIDSKYLIYIYRFHHYSLFVPQSLQKPMLLVLSDPFDVYIWVCSLAVVAILAIYIEFGRGRMIPRSFFYTLMDLVGVGLLGSSMSLRTKLEHSIVGLFMLISIVLVSAYQSLVISFLLSPRYYPELDTLKQVNESCNWYDDSDYINLDEANFQNYGECDEEEFADMEYDDAIRAKYERRCCQEITQELSEKLFNESAVVNECYRISKLVTRHHPVFAVVLSRSPLFHTLGWFAQVFSEGHLYNGVNDFVYKDPTVEKRRRIEAVALGLTDLSLVWIFYPLVPQHRYLWFQWLRRAATATIYLGEGDTLNV</sequence>
<evidence type="ECO:0008006" key="12">
    <source>
        <dbReference type="Google" id="ProtNLM"/>
    </source>
</evidence>
<feature type="transmembrane region" description="Helical" evidence="8">
    <location>
        <begin position="517"/>
        <end position="537"/>
    </location>
</feature>
<dbReference type="VEuPathDB" id="VectorBase:CQUJHB020252"/>
<dbReference type="Proteomes" id="UP000002320">
    <property type="component" value="Unassembled WGS sequence"/>
</dbReference>
<accession>B0XDX0</accession>
<evidence type="ECO:0000256" key="2">
    <source>
        <dbReference type="ARBA" id="ARBA00022475"/>
    </source>
</evidence>
<evidence type="ECO:0000256" key="8">
    <source>
        <dbReference type="SAM" id="Phobius"/>
    </source>
</evidence>
<dbReference type="PANTHER" id="PTHR42643">
    <property type="entry name" value="IONOTROPIC RECEPTOR 20A-RELATED"/>
    <property type="match status" value="1"/>
</dbReference>
<keyword evidence="2" id="KW-1003">Cell membrane</keyword>
<keyword evidence="6" id="KW-0675">Receptor</keyword>
<feature type="transmembrane region" description="Helical" evidence="8">
    <location>
        <begin position="323"/>
        <end position="342"/>
    </location>
</feature>
<dbReference type="KEGG" id="cqu:CpipJ_CPIJ017330"/>
<keyword evidence="4 8" id="KW-1133">Transmembrane helix</keyword>
<reference evidence="10" key="2">
    <citation type="submission" date="2021-02" db="UniProtKB">
        <authorList>
            <consortium name="EnsemblMetazoa"/>
        </authorList>
    </citation>
    <scope>IDENTIFICATION</scope>
    <source>
        <strain evidence="10">JHB</strain>
    </source>
</reference>
<dbReference type="InterPro" id="IPR052192">
    <property type="entry name" value="Insect_Ionotropic_Sensory_Rcpt"/>
</dbReference>
<evidence type="ECO:0000313" key="10">
    <source>
        <dbReference type="EnsemblMetazoa" id="CPIJ017330-PA"/>
    </source>
</evidence>
<evidence type="ECO:0000256" key="3">
    <source>
        <dbReference type="ARBA" id="ARBA00022692"/>
    </source>
</evidence>
<comment type="subcellular location">
    <subcellularLocation>
        <location evidence="1">Cell membrane</location>
        <topology evidence="1">Multi-pass membrane protein</topology>
    </subcellularLocation>
</comment>
<evidence type="ECO:0000313" key="11">
    <source>
        <dbReference type="Proteomes" id="UP000002320"/>
    </source>
</evidence>
<keyword evidence="11" id="KW-1185">Reference proteome</keyword>
<dbReference type="EnsemblMetazoa" id="CPIJ017330-RA">
    <property type="protein sequence ID" value="CPIJ017330-PA"/>
    <property type="gene ID" value="CPIJ017330"/>
</dbReference>
<gene>
    <name evidence="10" type="primary">6051405</name>
    <name evidence="9" type="ORF">CpipJ_CPIJ017330</name>
</gene>
<feature type="transmembrane region" description="Helical" evidence="8">
    <location>
        <begin position="294"/>
        <end position="311"/>
    </location>
</feature>
<dbReference type="HOGENOM" id="CLU_481678_0_0_1"/>
<evidence type="ECO:0000313" key="9">
    <source>
        <dbReference type="EMBL" id="EDS45677.1"/>
    </source>
</evidence>
<feature type="transmembrane region" description="Helical" evidence="8">
    <location>
        <begin position="348"/>
        <end position="374"/>
    </location>
</feature>